<dbReference type="RefSeq" id="WP_072601930.1">
    <property type="nucleotide sequence ID" value="NZ_CP018171.1"/>
</dbReference>
<dbReference type="InterPro" id="IPR009609">
    <property type="entry name" value="Phosphonate_metab_PhnG"/>
</dbReference>
<dbReference type="GO" id="GO:0015716">
    <property type="term" value="P:organic phosphonate transport"/>
    <property type="evidence" value="ECO:0007669"/>
    <property type="project" value="InterPro"/>
</dbReference>
<accession>A0A1L3SM86</accession>
<reference evidence="2" key="1">
    <citation type="submission" date="2016-11" db="EMBL/GenBank/DDBJ databases">
        <title>Mesorhizobium oceanicum sp. nov., isolated from deep seawater in South China Sea.</title>
        <authorList>
            <person name="Fu G.-Y."/>
        </authorList>
    </citation>
    <scope>NUCLEOTIDE SEQUENCE [LARGE SCALE GENOMIC DNA]</scope>
    <source>
        <strain evidence="2">B7</strain>
    </source>
</reference>
<dbReference type="NCBIfam" id="TIGR03293">
    <property type="entry name" value="PhnG_redo"/>
    <property type="match status" value="1"/>
</dbReference>
<keyword evidence="1" id="KW-0456">Lyase</keyword>
<evidence type="ECO:0000313" key="1">
    <source>
        <dbReference type="EMBL" id="APH70518.1"/>
    </source>
</evidence>
<dbReference type="KEGG" id="meso:BSQ44_03295"/>
<dbReference type="Proteomes" id="UP000182840">
    <property type="component" value="Chromosome"/>
</dbReference>
<dbReference type="OrthoDB" id="530475at2"/>
<dbReference type="GO" id="GO:0019634">
    <property type="term" value="P:organic phosphonate metabolic process"/>
    <property type="evidence" value="ECO:0007669"/>
    <property type="project" value="InterPro"/>
</dbReference>
<protein>
    <submittedName>
        <fullName evidence="1">Phosphonate C-P lyase system protein PhnG</fullName>
    </submittedName>
</protein>
<sequence>MVTERSRERNENARRREAMATLAAAPGDLLSKVWRETGIEVEAKALRGPETGLVTLRGRIGGGGGPFNFGEATVTRATVKLPTGEIGHAYALGSDTEKARISATVDALWQRAEHRAGIEAGVLAPLRAGLAEADARQRAETAATKVDFFTMVRGED</sequence>
<evidence type="ECO:0000313" key="2">
    <source>
        <dbReference type="Proteomes" id="UP000182840"/>
    </source>
</evidence>
<dbReference type="EMBL" id="CP018171">
    <property type="protein sequence ID" value="APH70518.1"/>
    <property type="molecule type" value="Genomic_DNA"/>
</dbReference>
<dbReference type="GO" id="GO:0016829">
    <property type="term" value="F:lyase activity"/>
    <property type="evidence" value="ECO:0007669"/>
    <property type="project" value="UniProtKB-KW"/>
</dbReference>
<name>A0A1L3SM86_9HYPH</name>
<gene>
    <name evidence="1" type="ORF">BSQ44_03295</name>
</gene>
<dbReference type="STRING" id="1670800.BSQ44_03295"/>
<proteinExistence type="predicted"/>
<keyword evidence="2" id="KW-1185">Reference proteome</keyword>
<dbReference type="AlphaFoldDB" id="A0A1L3SM86"/>
<dbReference type="Pfam" id="PF06754">
    <property type="entry name" value="PhnG"/>
    <property type="match status" value="1"/>
</dbReference>
<organism evidence="1 2">
    <name type="scientific">Aquibium oceanicum</name>
    <dbReference type="NCBI Taxonomy" id="1670800"/>
    <lineage>
        <taxon>Bacteria</taxon>
        <taxon>Pseudomonadati</taxon>
        <taxon>Pseudomonadota</taxon>
        <taxon>Alphaproteobacteria</taxon>
        <taxon>Hyphomicrobiales</taxon>
        <taxon>Phyllobacteriaceae</taxon>
        <taxon>Aquibium</taxon>
    </lineage>
</organism>